<dbReference type="Proteomes" id="UP000198290">
    <property type="component" value="Chromosome"/>
</dbReference>
<dbReference type="KEGG" id="amah:DLM_2771"/>
<dbReference type="Pfam" id="PF22752">
    <property type="entry name" value="DUF488-N3i"/>
    <property type="match status" value="1"/>
</dbReference>
<accession>A0A3G9GJV2</accession>
<dbReference type="OrthoDB" id="9790745at2"/>
<dbReference type="AlphaFoldDB" id="A0A3G9GJV2"/>
<protein>
    <submittedName>
        <fullName evidence="1">Uncharacterized protein</fullName>
    </submittedName>
</protein>
<reference evidence="2" key="3">
    <citation type="journal article" date="2017" name="Plant Physiol. Biochem.">
        <title>Differential oxidative and antioxidative response of duckweed Lemna minor toward plant growth promoting/inhibiting bacteria.</title>
        <authorList>
            <person name="Ishizawa H."/>
            <person name="Kuroda M."/>
            <person name="Morikawa M."/>
            <person name="Ike M."/>
        </authorList>
    </citation>
    <scope>NUCLEOTIDE SEQUENCE [LARGE SCALE GENOMIC DNA]</scope>
    <source>
        <strain evidence="2">H3</strain>
    </source>
</reference>
<reference evidence="1 2" key="2">
    <citation type="journal article" date="2017" name="Genome Announc.">
        <title>Draft genome sequence of Aquitalea magnusonii strain H3, a plant growth-promoting bacterium of duckweed Lemna minor.</title>
        <authorList>
            <person name="Ishizawa H."/>
            <person name="Kuroda M."/>
            <person name="Ike M."/>
        </authorList>
    </citation>
    <scope>NUCLEOTIDE SEQUENCE [LARGE SCALE GENOMIC DNA]</scope>
    <source>
        <strain evidence="1 2">H3</strain>
    </source>
</reference>
<dbReference type="InterPro" id="IPR052552">
    <property type="entry name" value="YeaO-like"/>
</dbReference>
<name>A0A3G9GJV2_9NEIS</name>
<dbReference type="EMBL" id="AP018823">
    <property type="protein sequence ID" value="BBF86372.1"/>
    <property type="molecule type" value="Genomic_DNA"/>
</dbReference>
<evidence type="ECO:0000313" key="1">
    <source>
        <dbReference type="EMBL" id="BBF86372.1"/>
    </source>
</evidence>
<reference evidence="2" key="1">
    <citation type="journal article" date="2017" name="Biotechnol. Biofuels">
        <title>Evaluation of environmental bacterial communities as a factor affecting the growth of duckweed Lemna minor.</title>
        <authorList>
            <person name="Ishizawa H."/>
            <person name="Kuroda M."/>
            <person name="Morikawa M."/>
            <person name="Ike M."/>
        </authorList>
    </citation>
    <scope>NUCLEOTIDE SEQUENCE [LARGE SCALE GENOMIC DNA]</scope>
    <source>
        <strain evidence="2">H3</strain>
    </source>
</reference>
<gene>
    <name evidence="1" type="ORF">DLM_2771</name>
</gene>
<evidence type="ECO:0000313" key="2">
    <source>
        <dbReference type="Proteomes" id="UP000198290"/>
    </source>
</evidence>
<keyword evidence="2" id="KW-1185">Reference proteome</keyword>
<dbReference type="RefSeq" id="WP_089084587.1">
    <property type="nucleotide sequence ID" value="NZ_AP018823.1"/>
</dbReference>
<organism evidence="1 2">
    <name type="scientific">Aquitalea magnusonii</name>
    <dbReference type="NCBI Taxonomy" id="332411"/>
    <lineage>
        <taxon>Bacteria</taxon>
        <taxon>Pseudomonadati</taxon>
        <taxon>Pseudomonadota</taxon>
        <taxon>Betaproteobacteria</taxon>
        <taxon>Neisseriales</taxon>
        <taxon>Chromobacteriaceae</taxon>
        <taxon>Aquitalea</taxon>
    </lineage>
</organism>
<proteinExistence type="predicted"/>
<sequence>MNIKLQALQRYTPGNTPAFLIGSEAAAGVPAATTRSLRWLPALSPAPGLADWLQLREERWQQFCEIYWAVLHNNPARWDWLARLAEGQGIVLVHAEGDVRLSAARALQQFLLQQHATPAHYASPVCYAAQFGNGGLM</sequence>